<name>A0A4Z2H921_9TELE</name>
<comment type="caution">
    <text evidence="2">The sequence shown here is derived from an EMBL/GenBank/DDBJ whole genome shotgun (WGS) entry which is preliminary data.</text>
</comment>
<reference evidence="2 3" key="1">
    <citation type="submission" date="2019-03" db="EMBL/GenBank/DDBJ databases">
        <title>First draft genome of Liparis tanakae, snailfish: a comprehensive survey of snailfish specific genes.</title>
        <authorList>
            <person name="Kim W."/>
            <person name="Song I."/>
            <person name="Jeong J.-H."/>
            <person name="Kim D."/>
            <person name="Kim S."/>
            <person name="Ryu S."/>
            <person name="Song J.Y."/>
            <person name="Lee S.K."/>
        </authorList>
    </citation>
    <scope>NUCLEOTIDE SEQUENCE [LARGE SCALE GENOMIC DNA]</scope>
    <source>
        <tissue evidence="2">Muscle</tissue>
    </source>
</reference>
<dbReference type="Proteomes" id="UP000314294">
    <property type="component" value="Unassembled WGS sequence"/>
</dbReference>
<dbReference type="EMBL" id="SRLO01000314">
    <property type="protein sequence ID" value="TNN61543.1"/>
    <property type="molecule type" value="Genomic_DNA"/>
</dbReference>
<gene>
    <name evidence="2" type="ORF">EYF80_028288</name>
</gene>
<organism evidence="2 3">
    <name type="scientific">Liparis tanakae</name>
    <name type="common">Tanaka's snailfish</name>
    <dbReference type="NCBI Taxonomy" id="230148"/>
    <lineage>
        <taxon>Eukaryota</taxon>
        <taxon>Metazoa</taxon>
        <taxon>Chordata</taxon>
        <taxon>Craniata</taxon>
        <taxon>Vertebrata</taxon>
        <taxon>Euteleostomi</taxon>
        <taxon>Actinopterygii</taxon>
        <taxon>Neopterygii</taxon>
        <taxon>Teleostei</taxon>
        <taxon>Neoteleostei</taxon>
        <taxon>Acanthomorphata</taxon>
        <taxon>Eupercaria</taxon>
        <taxon>Perciformes</taxon>
        <taxon>Cottioidei</taxon>
        <taxon>Cottales</taxon>
        <taxon>Liparidae</taxon>
        <taxon>Liparis</taxon>
    </lineage>
</organism>
<proteinExistence type="predicted"/>
<feature type="compositionally biased region" description="Basic and acidic residues" evidence="1">
    <location>
        <begin position="134"/>
        <end position="154"/>
    </location>
</feature>
<feature type="region of interest" description="Disordered" evidence="1">
    <location>
        <begin position="134"/>
        <end position="197"/>
    </location>
</feature>
<sequence length="256" mass="28875">MLLKVPFLPALDDWRMGMVTWPTSEEEGRDTLRYHRALAQQTTVSKYKQETFEGIAGHSAGVRRCWKRRGHAPMGFLAAGGRLRDAARISVGATEGRRRGDVFWWPPPRRVPSLLAGGAFSSRLRHRPIRASLRREEEERRRRRGETERDRGEKMSIYFPPAAPPRRSTPPLHPAAPPRPLHPARSTPPAPPRPLSIPHYRAELATDVLSECSGFEPFYESQKSITKEVCGASRGLFGRRRSLTESSAALPLCRSL</sequence>
<evidence type="ECO:0000256" key="1">
    <source>
        <dbReference type="SAM" id="MobiDB-lite"/>
    </source>
</evidence>
<evidence type="ECO:0000313" key="3">
    <source>
        <dbReference type="Proteomes" id="UP000314294"/>
    </source>
</evidence>
<evidence type="ECO:0000313" key="2">
    <source>
        <dbReference type="EMBL" id="TNN61543.1"/>
    </source>
</evidence>
<feature type="compositionally biased region" description="Pro residues" evidence="1">
    <location>
        <begin position="161"/>
        <end position="195"/>
    </location>
</feature>
<dbReference type="AlphaFoldDB" id="A0A4Z2H921"/>
<protein>
    <submittedName>
        <fullName evidence="2">Uncharacterized protein</fullName>
    </submittedName>
</protein>
<accession>A0A4Z2H921</accession>
<keyword evidence="3" id="KW-1185">Reference proteome</keyword>